<name>A0A4S8MVZ3_DENBC</name>
<dbReference type="InterPro" id="IPR050863">
    <property type="entry name" value="CenT-Element_Derived"/>
</dbReference>
<dbReference type="OrthoDB" id="3265672at2759"/>
<dbReference type="AlphaFoldDB" id="A0A4S8MVZ3"/>
<proteinExistence type="predicted"/>
<feature type="domain" description="DDE-1" evidence="1">
    <location>
        <begin position="7"/>
        <end position="119"/>
    </location>
</feature>
<dbReference type="PANTHER" id="PTHR19303:SF74">
    <property type="entry name" value="POGO TRANSPOSABLE ELEMENT WITH KRAB DOMAIN"/>
    <property type="match status" value="1"/>
</dbReference>
<organism evidence="2 3">
    <name type="scientific">Dendrothele bispora (strain CBS 962.96)</name>
    <dbReference type="NCBI Taxonomy" id="1314807"/>
    <lineage>
        <taxon>Eukaryota</taxon>
        <taxon>Fungi</taxon>
        <taxon>Dikarya</taxon>
        <taxon>Basidiomycota</taxon>
        <taxon>Agaricomycotina</taxon>
        <taxon>Agaricomycetes</taxon>
        <taxon>Agaricomycetidae</taxon>
        <taxon>Agaricales</taxon>
        <taxon>Agaricales incertae sedis</taxon>
        <taxon>Dendrothele</taxon>
    </lineage>
</organism>
<dbReference type="EMBL" id="ML179039">
    <property type="protein sequence ID" value="THV07191.1"/>
    <property type="molecule type" value="Genomic_DNA"/>
</dbReference>
<dbReference type="PANTHER" id="PTHR19303">
    <property type="entry name" value="TRANSPOSON"/>
    <property type="match status" value="1"/>
</dbReference>
<dbReference type="GO" id="GO:0005634">
    <property type="term" value="C:nucleus"/>
    <property type="evidence" value="ECO:0007669"/>
    <property type="project" value="TreeGrafter"/>
</dbReference>
<evidence type="ECO:0000313" key="3">
    <source>
        <dbReference type="Proteomes" id="UP000297245"/>
    </source>
</evidence>
<protein>
    <submittedName>
        <fullName evidence="2">CENP-B protein</fullName>
    </submittedName>
</protein>
<dbReference type="Proteomes" id="UP000297245">
    <property type="component" value="Unassembled WGS sequence"/>
</dbReference>
<evidence type="ECO:0000259" key="1">
    <source>
        <dbReference type="Pfam" id="PF03184"/>
    </source>
</evidence>
<accession>A0A4S8MVZ3</accession>
<gene>
    <name evidence="2" type="ORF">K435DRAFT_643933</name>
</gene>
<dbReference type="InterPro" id="IPR004875">
    <property type="entry name" value="DDE_SF_endonuclease_dom"/>
</dbReference>
<sequence length="119" mass="13698">MLEDGDRELVTIIECISADGTPIHPSLVFKGTRRDLTWGAENYCNASISHSVKGWTDQEIGFKWIQRDFEPATRKKLNSDDEYRLLILDGHNSHTTYQFCNFAEKHKIIILCLPPHTTH</sequence>
<evidence type="ECO:0000313" key="2">
    <source>
        <dbReference type="EMBL" id="THV07191.1"/>
    </source>
</evidence>
<dbReference type="GO" id="GO:0003677">
    <property type="term" value="F:DNA binding"/>
    <property type="evidence" value="ECO:0007669"/>
    <property type="project" value="TreeGrafter"/>
</dbReference>
<keyword evidence="3" id="KW-1185">Reference proteome</keyword>
<dbReference type="Pfam" id="PF03184">
    <property type="entry name" value="DDE_1"/>
    <property type="match status" value="1"/>
</dbReference>
<reference evidence="2 3" key="1">
    <citation type="journal article" date="2019" name="Nat. Ecol. Evol.">
        <title>Megaphylogeny resolves global patterns of mushroom evolution.</title>
        <authorList>
            <person name="Varga T."/>
            <person name="Krizsan K."/>
            <person name="Foldi C."/>
            <person name="Dima B."/>
            <person name="Sanchez-Garcia M."/>
            <person name="Sanchez-Ramirez S."/>
            <person name="Szollosi G.J."/>
            <person name="Szarkandi J.G."/>
            <person name="Papp V."/>
            <person name="Albert L."/>
            <person name="Andreopoulos W."/>
            <person name="Angelini C."/>
            <person name="Antonin V."/>
            <person name="Barry K.W."/>
            <person name="Bougher N.L."/>
            <person name="Buchanan P."/>
            <person name="Buyck B."/>
            <person name="Bense V."/>
            <person name="Catcheside P."/>
            <person name="Chovatia M."/>
            <person name="Cooper J."/>
            <person name="Damon W."/>
            <person name="Desjardin D."/>
            <person name="Finy P."/>
            <person name="Geml J."/>
            <person name="Haridas S."/>
            <person name="Hughes K."/>
            <person name="Justo A."/>
            <person name="Karasinski D."/>
            <person name="Kautmanova I."/>
            <person name="Kiss B."/>
            <person name="Kocsube S."/>
            <person name="Kotiranta H."/>
            <person name="LaButti K.M."/>
            <person name="Lechner B.E."/>
            <person name="Liimatainen K."/>
            <person name="Lipzen A."/>
            <person name="Lukacs Z."/>
            <person name="Mihaltcheva S."/>
            <person name="Morgado L.N."/>
            <person name="Niskanen T."/>
            <person name="Noordeloos M.E."/>
            <person name="Ohm R.A."/>
            <person name="Ortiz-Santana B."/>
            <person name="Ovrebo C."/>
            <person name="Racz N."/>
            <person name="Riley R."/>
            <person name="Savchenko A."/>
            <person name="Shiryaev A."/>
            <person name="Soop K."/>
            <person name="Spirin V."/>
            <person name="Szebenyi C."/>
            <person name="Tomsovsky M."/>
            <person name="Tulloss R.E."/>
            <person name="Uehling J."/>
            <person name="Grigoriev I.V."/>
            <person name="Vagvolgyi C."/>
            <person name="Papp T."/>
            <person name="Martin F.M."/>
            <person name="Miettinen O."/>
            <person name="Hibbett D.S."/>
            <person name="Nagy L.G."/>
        </authorList>
    </citation>
    <scope>NUCLEOTIDE SEQUENCE [LARGE SCALE GENOMIC DNA]</scope>
    <source>
        <strain evidence="2 3">CBS 962.96</strain>
    </source>
</reference>